<dbReference type="GO" id="GO:0005634">
    <property type="term" value="C:nucleus"/>
    <property type="evidence" value="ECO:0007669"/>
    <property type="project" value="TreeGrafter"/>
</dbReference>
<proteinExistence type="predicted"/>
<dbReference type="SMART" id="SM00906">
    <property type="entry name" value="Fungal_trans"/>
    <property type="match status" value="1"/>
</dbReference>
<comment type="caution">
    <text evidence="5">The sequence shown here is derived from an EMBL/GenBank/DDBJ whole genome shotgun (WGS) entry which is preliminary data.</text>
</comment>
<evidence type="ECO:0000256" key="2">
    <source>
        <dbReference type="ARBA" id="ARBA00023242"/>
    </source>
</evidence>
<dbReference type="CDD" id="cd12148">
    <property type="entry name" value="fungal_TF_MHR"/>
    <property type="match status" value="1"/>
</dbReference>
<accession>A0A9P8EHD5</accession>
<evidence type="ECO:0000313" key="5">
    <source>
        <dbReference type="EMBL" id="KAG9689800.1"/>
    </source>
</evidence>
<evidence type="ECO:0000256" key="3">
    <source>
        <dbReference type="SAM" id="MobiDB-lite"/>
    </source>
</evidence>
<dbReference type="InterPro" id="IPR050797">
    <property type="entry name" value="Carb_Metab_Trans_Reg"/>
</dbReference>
<dbReference type="PANTHER" id="PTHR31668:SF4">
    <property type="entry name" value="TRANSCRIPTIONAL ACTIVATOR PROTEIN DAL81"/>
    <property type="match status" value="1"/>
</dbReference>
<evidence type="ECO:0000256" key="1">
    <source>
        <dbReference type="ARBA" id="ARBA00022723"/>
    </source>
</evidence>
<evidence type="ECO:0000259" key="4">
    <source>
        <dbReference type="PROSITE" id="PS50048"/>
    </source>
</evidence>
<dbReference type="GO" id="GO:0008270">
    <property type="term" value="F:zinc ion binding"/>
    <property type="evidence" value="ECO:0007669"/>
    <property type="project" value="InterPro"/>
</dbReference>
<gene>
    <name evidence="5" type="ORF">KCU76_g8615</name>
</gene>
<name>A0A9P8EHD5_AURME</name>
<dbReference type="PROSITE" id="PS50048">
    <property type="entry name" value="ZN2_CY6_FUNGAL_2"/>
    <property type="match status" value="1"/>
</dbReference>
<dbReference type="CDD" id="cd00067">
    <property type="entry name" value="GAL4"/>
    <property type="match status" value="1"/>
</dbReference>
<evidence type="ECO:0000313" key="6">
    <source>
        <dbReference type="Proteomes" id="UP000779574"/>
    </source>
</evidence>
<dbReference type="Gene3D" id="4.10.240.10">
    <property type="entry name" value="Zn(2)-C6 fungal-type DNA-binding domain"/>
    <property type="match status" value="1"/>
</dbReference>
<sequence length="734" mass="82509">MYPGKRMSGNMEEAIGAEWRGSHGYLPHHDVEQYSGEHRQSVSDQQQGLYEGPRASATNARSTKERPCDACRRRKTRCVKEKGETKCVLCKFHSQECTYLHEPVARTRKRKLQPNDEIDRGHDGLHILRTNEGTCVEEYDELPGESLLKKTLGLQNKHHAHFVGLTEPFSFPRFSITLGNSQKSTQGGVVMIRKVDDFNAFTIHEDQGTIGYDTEQSRLDTIQQLVEPYGQALIDLYFRIIHPSFPVLHKGVFLEKAARSYREFSPALLAAVYLITTNYWRCSPALATKPKPDANRLYELAMESYDLTIYRPKLSSVQAGLLIAQHECYDSDIVSSGSRGKLTAQLVSMSYTLGLHLDPSRWDLPAWEISLRCRLAWAVYAQDKWVALIEGQPPLISNRDWIVPPLQHNDFPDHEEHNEEGSAEVEKSRIIFIQMIELTRLLSDILEAVFSLRSHHVIQTSADPVSTLLSRVQPLQRRLSAWSDSAMEVLCLEKASTMRLTCIGYLRLAYLAVEVSLHRRIICQIMSCASDPNTAAACRIGAKKSWLSALEFVDSLKARHLKSFWYFSSTACLTLLISFGNVLVGSAFDSSEEQFYLDKLKEFRWTLKINGEMGAKFMNVAIKWMILDPKEIRKPERHVTSSVTTPGSRSDAGFGVPSQNAFGSMAVQSSQPPIGSSDVGSGWVAPTTYGTPSLYAGFNPGMPVQVPYIPGYTWAPPAFENGQPVNHYLDHMPG</sequence>
<feature type="domain" description="Zn(2)-C6 fungal-type" evidence="4">
    <location>
        <begin position="67"/>
        <end position="99"/>
    </location>
</feature>
<dbReference type="Pfam" id="PF04082">
    <property type="entry name" value="Fungal_trans"/>
    <property type="match status" value="1"/>
</dbReference>
<organism evidence="5 6">
    <name type="scientific">Aureobasidium melanogenum</name>
    <name type="common">Aureobasidium pullulans var. melanogenum</name>
    <dbReference type="NCBI Taxonomy" id="46634"/>
    <lineage>
        <taxon>Eukaryota</taxon>
        <taxon>Fungi</taxon>
        <taxon>Dikarya</taxon>
        <taxon>Ascomycota</taxon>
        <taxon>Pezizomycotina</taxon>
        <taxon>Dothideomycetes</taxon>
        <taxon>Dothideomycetidae</taxon>
        <taxon>Dothideales</taxon>
        <taxon>Saccotheciaceae</taxon>
        <taxon>Aureobasidium</taxon>
    </lineage>
</organism>
<dbReference type="PANTHER" id="PTHR31668">
    <property type="entry name" value="GLUCOSE TRANSPORT TRANSCRIPTION REGULATOR RGT1-RELATED-RELATED"/>
    <property type="match status" value="1"/>
</dbReference>
<dbReference type="InterPro" id="IPR036864">
    <property type="entry name" value="Zn2-C6_fun-type_DNA-bd_sf"/>
</dbReference>
<reference evidence="5" key="2">
    <citation type="submission" date="2021-08" db="EMBL/GenBank/DDBJ databases">
        <authorList>
            <person name="Gostincar C."/>
            <person name="Sun X."/>
            <person name="Song Z."/>
            <person name="Gunde-Cimerman N."/>
        </authorList>
    </citation>
    <scope>NUCLEOTIDE SEQUENCE</scope>
    <source>
        <strain evidence="5">EXF-9911</strain>
    </source>
</reference>
<feature type="non-terminal residue" evidence="5">
    <location>
        <position position="1"/>
    </location>
</feature>
<feature type="region of interest" description="Disordered" evidence="3">
    <location>
        <begin position="35"/>
        <end position="66"/>
    </location>
</feature>
<dbReference type="Pfam" id="PF00172">
    <property type="entry name" value="Zn_clus"/>
    <property type="match status" value="1"/>
</dbReference>
<dbReference type="Proteomes" id="UP000779574">
    <property type="component" value="Unassembled WGS sequence"/>
</dbReference>
<dbReference type="GO" id="GO:0001080">
    <property type="term" value="P:nitrogen catabolite activation of transcription from RNA polymerase II promoter"/>
    <property type="evidence" value="ECO:0007669"/>
    <property type="project" value="TreeGrafter"/>
</dbReference>
<dbReference type="InterPro" id="IPR001138">
    <property type="entry name" value="Zn2Cys6_DnaBD"/>
</dbReference>
<keyword evidence="1" id="KW-0479">Metal-binding</keyword>
<keyword evidence="2" id="KW-0539">Nucleus</keyword>
<dbReference type="GO" id="GO:0003677">
    <property type="term" value="F:DNA binding"/>
    <property type="evidence" value="ECO:0007669"/>
    <property type="project" value="InterPro"/>
</dbReference>
<dbReference type="SUPFAM" id="SSF57701">
    <property type="entry name" value="Zn2/Cys6 DNA-binding domain"/>
    <property type="match status" value="1"/>
</dbReference>
<reference evidence="5" key="1">
    <citation type="journal article" date="2021" name="J Fungi (Basel)">
        <title>Virulence traits and population genomics of the black yeast Aureobasidium melanogenum.</title>
        <authorList>
            <person name="Cernosa A."/>
            <person name="Sun X."/>
            <person name="Gostincar C."/>
            <person name="Fang C."/>
            <person name="Gunde-Cimerman N."/>
            <person name="Song Z."/>
        </authorList>
    </citation>
    <scope>NUCLEOTIDE SEQUENCE</scope>
    <source>
        <strain evidence="5">EXF-9911</strain>
    </source>
</reference>
<dbReference type="InterPro" id="IPR007219">
    <property type="entry name" value="XnlR_reg_dom"/>
</dbReference>
<dbReference type="GO" id="GO:0000981">
    <property type="term" value="F:DNA-binding transcription factor activity, RNA polymerase II-specific"/>
    <property type="evidence" value="ECO:0007669"/>
    <property type="project" value="InterPro"/>
</dbReference>
<dbReference type="AlphaFoldDB" id="A0A9P8EHD5"/>
<dbReference type="EMBL" id="JAHFXF010000336">
    <property type="protein sequence ID" value="KAG9689800.1"/>
    <property type="molecule type" value="Genomic_DNA"/>
</dbReference>
<dbReference type="GO" id="GO:0006351">
    <property type="term" value="P:DNA-templated transcription"/>
    <property type="evidence" value="ECO:0007669"/>
    <property type="project" value="InterPro"/>
</dbReference>
<dbReference type="SMART" id="SM00066">
    <property type="entry name" value="GAL4"/>
    <property type="match status" value="1"/>
</dbReference>
<dbReference type="PROSITE" id="PS00463">
    <property type="entry name" value="ZN2_CY6_FUNGAL_1"/>
    <property type="match status" value="1"/>
</dbReference>
<protein>
    <recommendedName>
        <fullName evidence="4">Zn(2)-C6 fungal-type domain-containing protein</fullName>
    </recommendedName>
</protein>
<dbReference type="OrthoDB" id="2264294at2759"/>